<sequence length="704" mass="78130">MRFSPSVLSTAVVTALCAASVSVFAQTSEASVDTAIERITVQGDFRRQTAGQLAGSVTVVTAEDVQRQSVQHLDQLLNQFANVNFSAGASRGRFIQVRGIGERSEFVDTINPSVGILIDGIDYSGLGISGISDIAQFEVFRGPEATRFGANALAGMLNLTTKGPTDSAEGKASLTVANYDSYQLAGQFSNAINSTWGYSLSLEQQVSDGFIENRFLNRDDTNNIDEFTGRFKLSFQATADLKLQLVSHLVDQDNGYDAFSLDRDRTTLSDEPGQDKLHSKALALQADYAGLSFARLHGQLSWLDASMDYGFDEDWSYVGLHPDEYSTTDRYLRDREQLTLDYRLVSTDAGRLGSSDWVLGIYAASKEFDLIRQFWNWDLWQADTFASALNRSNLALYSELSSPLTERLTLVSGVRLERYEDEYADSSANQISNSDTMWGAKLSLNYQPGPQALIYLLASRGYKAGGVNGDALAKAADDNLSELQSKASFAPETLYNAEFGVKGTALDQSLVTRVAAFYMWREDMQVKGWLNPDSGPQFAGFIDNAGSGRNYGIEIENRLQLHPQLALMVNASWLKTKLGNYVTIDGEDFSGREQAQAPRFSYSVAADWYLSDTVTFNVGLQGKDSFYYSDGHNARSSRYELLNLRLNYQLQQWQLAIWSRNALDQDVGVRGFYFGNDPRDGYEPHVYEQFAEPRRVGLSASYQF</sequence>
<evidence type="ECO:0000256" key="2">
    <source>
        <dbReference type="ARBA" id="ARBA00023077"/>
    </source>
</evidence>
<evidence type="ECO:0000256" key="6">
    <source>
        <dbReference type="SAM" id="SignalP"/>
    </source>
</evidence>
<dbReference type="InterPro" id="IPR010917">
    <property type="entry name" value="TonB_rcpt_CS"/>
</dbReference>
<evidence type="ECO:0000256" key="5">
    <source>
        <dbReference type="RuleBase" id="RU003357"/>
    </source>
</evidence>
<keyword evidence="3 5" id="KW-0472">Membrane</keyword>
<evidence type="ECO:0000256" key="3">
    <source>
        <dbReference type="PROSITE-ProRule" id="PRU01360"/>
    </source>
</evidence>
<keyword evidence="10" id="KW-1185">Reference proteome</keyword>
<dbReference type="Pfam" id="PF00593">
    <property type="entry name" value="TonB_dep_Rec_b-barrel"/>
    <property type="match status" value="1"/>
</dbReference>
<feature type="signal peptide" evidence="6">
    <location>
        <begin position="1"/>
        <end position="25"/>
    </location>
</feature>
<comment type="similarity">
    <text evidence="3 5">Belongs to the TonB-dependent receptor family.</text>
</comment>
<evidence type="ECO:0000259" key="7">
    <source>
        <dbReference type="Pfam" id="PF00593"/>
    </source>
</evidence>
<dbReference type="PROSITE" id="PS01156">
    <property type="entry name" value="TONB_DEPENDENT_REC_2"/>
    <property type="match status" value="1"/>
</dbReference>
<dbReference type="Proteomes" id="UP000704611">
    <property type="component" value="Unassembled WGS sequence"/>
</dbReference>
<dbReference type="EMBL" id="JAHRID010000006">
    <property type="protein sequence ID" value="MBV2130196.1"/>
    <property type="molecule type" value="Genomic_DNA"/>
</dbReference>
<dbReference type="InterPro" id="IPR039426">
    <property type="entry name" value="TonB-dep_rcpt-like"/>
</dbReference>
<comment type="subcellular location">
    <subcellularLocation>
        <location evidence="3">Cell outer membrane</location>
        <topology evidence="3">Multi-pass membrane protein</topology>
    </subcellularLocation>
</comment>
<comment type="caution">
    <text evidence="9">The sequence shown here is derived from an EMBL/GenBank/DDBJ whole genome shotgun (WGS) entry which is preliminary data.</text>
</comment>
<feature type="chain" id="PRO_5046583292" evidence="6">
    <location>
        <begin position="26"/>
        <end position="704"/>
    </location>
</feature>
<dbReference type="InterPro" id="IPR000531">
    <property type="entry name" value="Beta-barrel_TonB"/>
</dbReference>
<dbReference type="Pfam" id="PF07715">
    <property type="entry name" value="Plug"/>
    <property type="match status" value="1"/>
</dbReference>
<reference evidence="9 10" key="1">
    <citation type="submission" date="2021-06" db="EMBL/GenBank/DDBJ databases">
        <title>Rheinheimera indica sp. nov., isolated from deep-sea sediment.</title>
        <authorList>
            <person name="Wang Z."/>
            <person name="Zhang X.-Y."/>
        </authorList>
    </citation>
    <scope>NUCLEOTIDE SEQUENCE [LARGE SCALE GENOMIC DNA]</scope>
    <source>
        <strain evidence="9 10">SM2107</strain>
    </source>
</reference>
<organism evidence="9 10">
    <name type="scientific">Arsukibacterium indicum</name>
    <dbReference type="NCBI Taxonomy" id="2848612"/>
    <lineage>
        <taxon>Bacteria</taxon>
        <taxon>Pseudomonadati</taxon>
        <taxon>Pseudomonadota</taxon>
        <taxon>Gammaproteobacteria</taxon>
        <taxon>Chromatiales</taxon>
        <taxon>Chromatiaceae</taxon>
        <taxon>Arsukibacterium</taxon>
    </lineage>
</organism>
<feature type="domain" description="TonB-dependent receptor plug" evidence="8">
    <location>
        <begin position="53"/>
        <end position="155"/>
    </location>
</feature>
<feature type="short sequence motif" description="TonB C-terminal box" evidence="4">
    <location>
        <begin position="687"/>
        <end position="704"/>
    </location>
</feature>
<evidence type="ECO:0000313" key="10">
    <source>
        <dbReference type="Proteomes" id="UP000704611"/>
    </source>
</evidence>
<protein>
    <submittedName>
        <fullName evidence="9">TonB-dependent receptor</fullName>
    </submittedName>
</protein>
<evidence type="ECO:0000256" key="1">
    <source>
        <dbReference type="ARBA" id="ARBA00023065"/>
    </source>
</evidence>
<dbReference type="InterPro" id="IPR012910">
    <property type="entry name" value="Plug_dom"/>
</dbReference>
<keyword evidence="3" id="KW-0813">Transport</keyword>
<dbReference type="PANTHER" id="PTHR32552">
    <property type="entry name" value="FERRICHROME IRON RECEPTOR-RELATED"/>
    <property type="match status" value="1"/>
</dbReference>
<gene>
    <name evidence="9" type="ORF">KQY15_13970</name>
</gene>
<proteinExistence type="inferred from homology"/>
<keyword evidence="9" id="KW-0675">Receptor</keyword>
<evidence type="ECO:0000256" key="4">
    <source>
        <dbReference type="PROSITE-ProRule" id="PRU10144"/>
    </source>
</evidence>
<keyword evidence="3" id="KW-0998">Cell outer membrane</keyword>
<evidence type="ECO:0000259" key="8">
    <source>
        <dbReference type="Pfam" id="PF07715"/>
    </source>
</evidence>
<feature type="domain" description="TonB-dependent receptor-like beta-barrel" evidence="7">
    <location>
        <begin position="262"/>
        <end position="660"/>
    </location>
</feature>
<dbReference type="PANTHER" id="PTHR32552:SF81">
    <property type="entry name" value="TONB-DEPENDENT OUTER MEMBRANE RECEPTOR"/>
    <property type="match status" value="1"/>
</dbReference>
<keyword evidence="2 5" id="KW-0798">TonB box</keyword>
<accession>A0ABS6MPE4</accession>
<evidence type="ECO:0000313" key="9">
    <source>
        <dbReference type="EMBL" id="MBV2130196.1"/>
    </source>
</evidence>
<dbReference type="PROSITE" id="PS52016">
    <property type="entry name" value="TONB_DEPENDENT_REC_3"/>
    <property type="match status" value="1"/>
</dbReference>
<dbReference type="RefSeq" id="WP_217670175.1">
    <property type="nucleotide sequence ID" value="NZ_JAHRID010000006.1"/>
</dbReference>
<keyword evidence="1" id="KW-0406">Ion transport</keyword>
<keyword evidence="6" id="KW-0732">Signal</keyword>
<keyword evidence="3" id="KW-0812">Transmembrane</keyword>
<keyword evidence="3" id="KW-1134">Transmembrane beta strand</keyword>
<name>A0ABS6MPE4_9GAMM</name>